<feature type="transmembrane region" description="Helical" evidence="1">
    <location>
        <begin position="166"/>
        <end position="186"/>
    </location>
</feature>
<keyword evidence="1" id="KW-0472">Membrane</keyword>
<dbReference type="Pfam" id="PF01841">
    <property type="entry name" value="Transglut_core"/>
    <property type="match status" value="1"/>
</dbReference>
<dbReference type="InterPro" id="IPR038765">
    <property type="entry name" value="Papain-like_cys_pep_sf"/>
</dbReference>
<sequence length="669" mass="74617">MHKQITYTGMIWLLAAQLVVMLPFVFDLPVWLIPVLLFAAGWRLRVLSGAALQPGNVTKALLIVLGIGGLVLSGLKFPSLDAMATLLLLGFAFKSLEVAQRRDALVVIFIGYFLVALHFLYAQSITAALYGMVSMIVLTGALIGVQQSVAEFSAGQQVRFNLRLSVFMLLQCLPLMLVIFVFAPRLPPLWSLPMPTGQAKMGVSDRMAPGDIEKLSQSDALAFRVTFKGRKPAQHELYWRGMVFNHFDGREWRQFERDIDPQQVQSALLTNYRWQPDALRVQGEPIAYEAVYEKTGQPWLFTLTPAVEVEGDVLRGADYRVMARQDLQAPFLLKAVSYPYSQRDLELAPELRQLALHLPETGDARTRDLAQRLWRETGTEQAYLDRVLARFRDQRFEYTLKPPTLSASDTIDAFLFESQRGFCAHYAGSFVFLMRAAGIPARVVVGYQGGEWNAAGDYLAIHQYDAHAWAEVWLAGQGWVRVDPTTMVAPSRTEQGLEAAMQAEGSFLADSMFSVRKIVWLNGIRQQLDTVQYGWRRWVLGYDGAEQAALLKSLLGTFSVQGVALLMGGLLAAIGLLWLVLLGMTPRREREALEHQLYRRFCAALAKRGVLREPGDAPGVFAAQAAEALPAVAGVIREFTQVYEGICYVPSADGRQATRRLKALLGKLR</sequence>
<dbReference type="AlphaFoldDB" id="A0AA51MNM2"/>
<accession>A0AA51MNM2</accession>
<dbReference type="Pfam" id="PF11992">
    <property type="entry name" value="TgpA_N"/>
    <property type="match status" value="1"/>
</dbReference>
<dbReference type="Proteomes" id="UP001229862">
    <property type="component" value="Chromosome"/>
</dbReference>
<evidence type="ECO:0000313" key="3">
    <source>
        <dbReference type="EMBL" id="WML87268.1"/>
    </source>
</evidence>
<dbReference type="Pfam" id="PF13559">
    <property type="entry name" value="DUF4129"/>
    <property type="match status" value="1"/>
</dbReference>
<keyword evidence="1" id="KW-0812">Transmembrane</keyword>
<evidence type="ECO:0000256" key="1">
    <source>
        <dbReference type="SAM" id="Phobius"/>
    </source>
</evidence>
<keyword evidence="1" id="KW-1133">Transmembrane helix</keyword>
<proteinExistence type="predicted"/>
<organism evidence="3">
    <name type="scientific">Thiothrix subterranea</name>
    <dbReference type="NCBI Taxonomy" id="2735563"/>
    <lineage>
        <taxon>Bacteria</taxon>
        <taxon>Pseudomonadati</taxon>
        <taxon>Pseudomonadota</taxon>
        <taxon>Gammaproteobacteria</taxon>
        <taxon>Thiotrichales</taxon>
        <taxon>Thiotrichaceae</taxon>
        <taxon>Thiothrix</taxon>
    </lineage>
</organism>
<dbReference type="InterPro" id="IPR002931">
    <property type="entry name" value="Transglutaminase-like"/>
</dbReference>
<dbReference type="Gene3D" id="3.10.620.30">
    <property type="match status" value="1"/>
</dbReference>
<dbReference type="InterPro" id="IPR025403">
    <property type="entry name" value="TgpA-like_C"/>
</dbReference>
<dbReference type="PANTHER" id="PTHR42736:SF1">
    <property type="entry name" value="PROTEIN-GLUTAMINE GAMMA-GLUTAMYLTRANSFERASE"/>
    <property type="match status" value="1"/>
</dbReference>
<feature type="transmembrane region" description="Helical" evidence="1">
    <location>
        <begin position="562"/>
        <end position="582"/>
    </location>
</feature>
<reference evidence="3" key="1">
    <citation type="submission" date="2023-08" db="EMBL/GenBank/DDBJ databases">
        <title>New molecular markers tilS and rpoB for phylogenetic and monitoring studies of the genus Thiothrix biodiversity.</title>
        <authorList>
            <person name="Ravin N.V."/>
            <person name="Smolyakov D."/>
            <person name="Markov N.D."/>
            <person name="Beletsky A.V."/>
            <person name="Mardanov A.V."/>
            <person name="Rudenko T.S."/>
            <person name="Grabovich M.Y."/>
        </authorList>
    </citation>
    <scope>NUCLEOTIDE SEQUENCE</scope>
    <source>
        <strain evidence="3">DNT52</strain>
    </source>
</reference>
<dbReference type="InterPro" id="IPR052901">
    <property type="entry name" value="Bact_TGase-like"/>
</dbReference>
<dbReference type="InterPro" id="IPR021878">
    <property type="entry name" value="TgpA_N"/>
</dbReference>
<feature type="transmembrane region" description="Helical" evidence="1">
    <location>
        <begin position="12"/>
        <end position="40"/>
    </location>
</feature>
<feature type="domain" description="Transglutaminase-like" evidence="2">
    <location>
        <begin position="415"/>
        <end position="486"/>
    </location>
</feature>
<feature type="transmembrane region" description="Helical" evidence="1">
    <location>
        <begin position="104"/>
        <end position="121"/>
    </location>
</feature>
<gene>
    <name evidence="3" type="ORF">RCG00_02655</name>
</gene>
<protein>
    <submittedName>
        <fullName evidence="3">DUF3488 and DUF4129 domain-containing transglutaminase family protein</fullName>
    </submittedName>
</protein>
<dbReference type="SUPFAM" id="SSF54001">
    <property type="entry name" value="Cysteine proteinases"/>
    <property type="match status" value="1"/>
</dbReference>
<evidence type="ECO:0000259" key="2">
    <source>
        <dbReference type="SMART" id="SM00460"/>
    </source>
</evidence>
<dbReference type="SMART" id="SM00460">
    <property type="entry name" value="TGc"/>
    <property type="match status" value="1"/>
</dbReference>
<feature type="transmembrane region" description="Helical" evidence="1">
    <location>
        <begin position="127"/>
        <end position="145"/>
    </location>
</feature>
<dbReference type="PANTHER" id="PTHR42736">
    <property type="entry name" value="PROTEIN-GLUTAMINE GAMMA-GLUTAMYLTRANSFERASE"/>
    <property type="match status" value="1"/>
</dbReference>
<dbReference type="EMBL" id="CP133217">
    <property type="protein sequence ID" value="WML87268.1"/>
    <property type="molecule type" value="Genomic_DNA"/>
</dbReference>
<name>A0AA51MNM2_9GAMM</name>
<dbReference type="RefSeq" id="WP_308872036.1">
    <property type="nucleotide sequence ID" value="NZ_CP133217.1"/>
</dbReference>
<feature type="transmembrane region" description="Helical" evidence="1">
    <location>
        <begin position="60"/>
        <end position="92"/>
    </location>
</feature>